<dbReference type="OrthoDB" id="6500128at2759"/>
<proteinExistence type="predicted"/>
<evidence type="ECO:0000313" key="2">
    <source>
        <dbReference type="Proteomes" id="UP000076871"/>
    </source>
</evidence>
<keyword evidence="2" id="KW-1185">Reference proteome</keyword>
<protein>
    <submittedName>
        <fullName evidence="1">Uncharacterized protein</fullName>
    </submittedName>
</protein>
<accession>A0A165CN77</accession>
<gene>
    <name evidence="1" type="ORF">LAESUDRAFT_729629</name>
</gene>
<dbReference type="Proteomes" id="UP000076871">
    <property type="component" value="Unassembled WGS sequence"/>
</dbReference>
<sequence>MYYDCIVVMDDGRVAEFDIPLNLFDKENSIFRSLCNEAGLSRENIISIRNSHSAGYSVPCSAS</sequence>
<evidence type="ECO:0000313" key="1">
    <source>
        <dbReference type="EMBL" id="KZT03118.1"/>
    </source>
</evidence>
<organism evidence="1 2">
    <name type="scientific">Laetiporus sulphureus 93-53</name>
    <dbReference type="NCBI Taxonomy" id="1314785"/>
    <lineage>
        <taxon>Eukaryota</taxon>
        <taxon>Fungi</taxon>
        <taxon>Dikarya</taxon>
        <taxon>Basidiomycota</taxon>
        <taxon>Agaricomycotina</taxon>
        <taxon>Agaricomycetes</taxon>
        <taxon>Polyporales</taxon>
        <taxon>Laetiporus</taxon>
    </lineage>
</organism>
<dbReference type="EMBL" id="KV427647">
    <property type="protein sequence ID" value="KZT03118.1"/>
    <property type="molecule type" value="Genomic_DNA"/>
</dbReference>
<dbReference type="GeneID" id="63826703"/>
<name>A0A165CN77_9APHY</name>
<reference evidence="1 2" key="1">
    <citation type="journal article" date="2016" name="Mol. Biol. Evol.">
        <title>Comparative Genomics of Early-Diverging Mushroom-Forming Fungi Provides Insights into the Origins of Lignocellulose Decay Capabilities.</title>
        <authorList>
            <person name="Nagy L.G."/>
            <person name="Riley R."/>
            <person name="Tritt A."/>
            <person name="Adam C."/>
            <person name="Daum C."/>
            <person name="Floudas D."/>
            <person name="Sun H."/>
            <person name="Yadav J.S."/>
            <person name="Pangilinan J."/>
            <person name="Larsson K.H."/>
            <person name="Matsuura K."/>
            <person name="Barry K."/>
            <person name="Labutti K."/>
            <person name="Kuo R."/>
            <person name="Ohm R.A."/>
            <person name="Bhattacharya S.S."/>
            <person name="Shirouzu T."/>
            <person name="Yoshinaga Y."/>
            <person name="Martin F.M."/>
            <person name="Grigoriev I.V."/>
            <person name="Hibbett D.S."/>
        </authorList>
    </citation>
    <scope>NUCLEOTIDE SEQUENCE [LARGE SCALE GENOMIC DNA]</scope>
    <source>
        <strain evidence="1 2">93-53</strain>
    </source>
</reference>
<dbReference type="STRING" id="1314785.A0A165CN77"/>
<dbReference type="AlphaFoldDB" id="A0A165CN77"/>
<dbReference type="RefSeq" id="XP_040760858.1">
    <property type="nucleotide sequence ID" value="XM_040909674.1"/>
</dbReference>
<dbReference type="InParanoid" id="A0A165CN77"/>